<dbReference type="GO" id="GO:0061909">
    <property type="term" value="P:autophagosome-lysosome fusion"/>
    <property type="evidence" value="ECO:0007669"/>
    <property type="project" value="TreeGrafter"/>
</dbReference>
<keyword evidence="1" id="KW-1133">Transmembrane helix</keyword>
<accession>A0A6P6YM09</accession>
<proteinExistence type="predicted"/>
<feature type="transmembrane region" description="Helical" evidence="1">
    <location>
        <begin position="60"/>
        <end position="84"/>
    </location>
</feature>
<dbReference type="RefSeq" id="XP_027206024.1">
    <property type="nucleotide sequence ID" value="XM_027350223.1"/>
</dbReference>
<evidence type="ECO:0000259" key="3">
    <source>
        <dbReference type="Pfam" id="PF23070"/>
    </source>
</evidence>
<protein>
    <submittedName>
        <fullName evidence="6">Uncharacterized protein LOC113799568</fullName>
    </submittedName>
</protein>
<reference evidence="6" key="1">
    <citation type="submission" date="2025-08" db="UniProtKB">
        <authorList>
            <consortium name="RefSeq"/>
        </authorList>
    </citation>
    <scope>IDENTIFICATION</scope>
    <source>
        <strain evidence="6">Airmid</strain>
    </source>
</reference>
<feature type="transmembrane region" description="Helical" evidence="1">
    <location>
        <begin position="105"/>
        <end position="130"/>
    </location>
</feature>
<dbReference type="KEGG" id="dpte:113799568"/>
<dbReference type="Pfam" id="PF23071">
    <property type="entry name" value="DUF7044"/>
    <property type="match status" value="1"/>
</dbReference>
<dbReference type="CTD" id="42531"/>
<dbReference type="InParanoid" id="A0A6P6YM09"/>
<dbReference type="InterPro" id="IPR055471">
    <property type="entry name" value="DUF7043"/>
</dbReference>
<evidence type="ECO:0000313" key="5">
    <source>
        <dbReference type="Proteomes" id="UP000515146"/>
    </source>
</evidence>
<dbReference type="PANTHER" id="PTHR22255:SF9">
    <property type="entry name" value="LP06548P"/>
    <property type="match status" value="1"/>
</dbReference>
<dbReference type="Proteomes" id="UP000515146">
    <property type="component" value="Unplaced"/>
</dbReference>
<evidence type="ECO:0000259" key="4">
    <source>
        <dbReference type="Pfam" id="PF23071"/>
    </source>
</evidence>
<evidence type="ECO:0000256" key="1">
    <source>
        <dbReference type="SAM" id="Phobius"/>
    </source>
</evidence>
<dbReference type="InterPro" id="IPR055472">
    <property type="entry name" value="DUF7044"/>
</dbReference>
<evidence type="ECO:0000313" key="6">
    <source>
        <dbReference type="RefSeq" id="XP_027206024.1"/>
    </source>
</evidence>
<feature type="domain" description="DUF7042" evidence="2">
    <location>
        <begin position="240"/>
        <end position="369"/>
    </location>
</feature>
<sequence>MAATIKSSLSMKIMSLHKDNVHNYHRIKIPLSSSIDYDKKLAIIECEKSERNYHYQSTIWYRYLIELQALLFLIIDSFMNKYLLSCKRTKHHYRSMIVDNFCRQSSHLFTIFVTLIICLLPMFIQISYVADAARTNNECRFPEHWWGSWFQKGVSGTISITMNNISHKGFCRKNHGDKYIIENRTDRCVRCLVISERHANILQYKETSFCYPLSEDTNEICFDINGDAPLYSLFRVNTSPIKCPFNGPFTFSYSKGIMNECRDPPSTIDQCTDDRHLLFKFRACIDIHGSESKVEELECLADWKEGSYRYLVGKLYHQLATTDEDRFRCFVFERNNSDYVESYNIGQSGDASCEGLFSPRDGSRTFKLRKTNSIQSSCEFPPWITDVKLWSTLDNRHVYDFTALNQFTVVDMKQTVFQLAKCIRSDDVSFQYRFNTSRFIIHTTVQCSSGYACMNAYQREDRITELQIGNIVSDINEACSPNNFNLRPANFITLTTLDQEMRPCELSGIYSIRTRMPYSYNHKIMTNYSRLVSLLDSRFMCQEKDLKLRSNCEEPEMFQFICTTDNRIKNFYCRGGWRENNTQYFLVSLIDKFNYGYCISYNIENKEIRLIRNSHFCYRNDQILQNYDQTQTPSRSFRPSVVIGDQYPTNKFASTKYDDSISFTLINEGSCQRSSSVSFIGHSCRKLFLLWLFIIIVVSFHSKA</sequence>
<organism evidence="5 6">
    <name type="scientific">Dermatophagoides pteronyssinus</name>
    <name type="common">European house dust mite</name>
    <dbReference type="NCBI Taxonomy" id="6956"/>
    <lineage>
        <taxon>Eukaryota</taxon>
        <taxon>Metazoa</taxon>
        <taxon>Ecdysozoa</taxon>
        <taxon>Arthropoda</taxon>
        <taxon>Chelicerata</taxon>
        <taxon>Arachnida</taxon>
        <taxon>Acari</taxon>
        <taxon>Acariformes</taxon>
        <taxon>Sarcoptiformes</taxon>
        <taxon>Astigmata</taxon>
        <taxon>Psoroptidia</taxon>
        <taxon>Analgoidea</taxon>
        <taxon>Pyroglyphidae</taxon>
        <taxon>Dermatophagoidinae</taxon>
        <taxon>Dermatophagoides</taxon>
    </lineage>
</organism>
<dbReference type="Pfam" id="PF23069">
    <property type="entry name" value="DUF7042"/>
    <property type="match status" value="1"/>
</dbReference>
<dbReference type="OMA" id="FRCVAIY"/>
<dbReference type="Pfam" id="PF23070">
    <property type="entry name" value="DUF7043"/>
    <property type="match status" value="1"/>
</dbReference>
<feature type="domain" description="DUF7044" evidence="4">
    <location>
        <begin position="138"/>
        <end position="223"/>
    </location>
</feature>
<dbReference type="GeneID" id="113799568"/>
<keyword evidence="1" id="KW-0812">Transmembrane</keyword>
<dbReference type="InterPro" id="IPR055470">
    <property type="entry name" value="DUF7042"/>
</dbReference>
<name>A0A6P6YM09_DERPT</name>
<gene>
    <name evidence="6" type="primary">LOC113799568</name>
</gene>
<keyword evidence="1" id="KW-0472">Membrane</keyword>
<feature type="domain" description="DUF7043" evidence="3">
    <location>
        <begin position="375"/>
        <end position="486"/>
    </location>
</feature>
<evidence type="ECO:0000259" key="2">
    <source>
        <dbReference type="Pfam" id="PF23069"/>
    </source>
</evidence>
<keyword evidence="5" id="KW-1185">Reference proteome</keyword>
<dbReference type="OrthoDB" id="9979716at2759"/>
<dbReference type="AlphaFoldDB" id="A0A6P6YM09"/>
<dbReference type="PANTHER" id="PTHR22255">
    <property type="entry name" value="LP06548P"/>
    <property type="match status" value="1"/>
</dbReference>